<keyword evidence="3" id="KW-1185">Reference proteome</keyword>
<gene>
    <name evidence="2" type="ORF">SAMN05216177_11937</name>
</gene>
<dbReference type="OrthoDB" id="552353at2"/>
<feature type="transmembrane region" description="Helical" evidence="1">
    <location>
        <begin position="50"/>
        <end position="71"/>
    </location>
</feature>
<dbReference type="RefSeq" id="WP_074919159.1">
    <property type="nucleotide sequence ID" value="NZ_FOXK01000019.1"/>
</dbReference>
<sequence>MTRSATLPSLHGWRLFSLLSLLVLVATALALLWQPQLVEALRSAIRVTARTSFALFLIAFLASSLALLLPSPTTRALLRERRYFGLAFAFSHLIHGVLILTYAKLFPEVFWNGRSVPASIPGSVGYLFILLLSLTSFPRTMKALGGRAWKLLHGTGTWVLAAIFCLSFYKRIPMSPWYALGFALIFSAIVLKLVAKLAQRLRREVQPTRAPLVTTR</sequence>
<feature type="transmembrane region" description="Helical" evidence="1">
    <location>
        <begin position="149"/>
        <end position="169"/>
    </location>
</feature>
<name>A0A1I5Z0K1_9GAMM</name>
<evidence type="ECO:0000313" key="2">
    <source>
        <dbReference type="EMBL" id="SFQ50034.1"/>
    </source>
</evidence>
<keyword evidence="1" id="KW-0812">Transmembrane</keyword>
<keyword evidence="1" id="KW-1133">Transmembrane helix</keyword>
<feature type="transmembrane region" description="Helical" evidence="1">
    <location>
        <begin position="83"/>
        <end position="103"/>
    </location>
</feature>
<proteinExistence type="predicted"/>
<keyword evidence="1" id="KW-0472">Membrane</keyword>
<evidence type="ECO:0000313" key="3">
    <source>
        <dbReference type="Proteomes" id="UP000182025"/>
    </source>
</evidence>
<reference evidence="3" key="1">
    <citation type="submission" date="2016-10" db="EMBL/GenBank/DDBJ databases">
        <authorList>
            <person name="Varghese N."/>
            <person name="Submissions S."/>
        </authorList>
    </citation>
    <scope>NUCLEOTIDE SEQUENCE [LARGE SCALE GENOMIC DNA]</scope>
    <source>
        <strain evidence="3">JCM 15604</strain>
    </source>
</reference>
<accession>A0A1I5Z0K1</accession>
<dbReference type="EMBL" id="FOXK01000019">
    <property type="protein sequence ID" value="SFQ50034.1"/>
    <property type="molecule type" value="Genomic_DNA"/>
</dbReference>
<dbReference type="AlphaFoldDB" id="A0A1I5Z0K1"/>
<evidence type="ECO:0000256" key="1">
    <source>
        <dbReference type="SAM" id="Phobius"/>
    </source>
</evidence>
<dbReference type="Proteomes" id="UP000182025">
    <property type="component" value="Unassembled WGS sequence"/>
</dbReference>
<organism evidence="2 3">
    <name type="scientific">Ectopseudomonas toyotomiensis</name>
    <dbReference type="NCBI Taxonomy" id="554344"/>
    <lineage>
        <taxon>Bacteria</taxon>
        <taxon>Pseudomonadati</taxon>
        <taxon>Pseudomonadota</taxon>
        <taxon>Gammaproteobacteria</taxon>
        <taxon>Pseudomonadales</taxon>
        <taxon>Pseudomonadaceae</taxon>
        <taxon>Ectopseudomonas</taxon>
    </lineage>
</organism>
<protein>
    <submittedName>
        <fullName evidence="2">Uncharacterized protein</fullName>
    </submittedName>
</protein>
<feature type="transmembrane region" description="Helical" evidence="1">
    <location>
        <begin position="115"/>
        <end position="137"/>
    </location>
</feature>
<feature type="transmembrane region" description="Helical" evidence="1">
    <location>
        <begin position="175"/>
        <end position="195"/>
    </location>
</feature>